<dbReference type="OrthoDB" id="6510765at2759"/>
<evidence type="ECO:0000256" key="2">
    <source>
        <dbReference type="PROSITE-ProRule" id="PRU00497"/>
    </source>
</evidence>
<name>A0A7M7GD55_NASVI</name>
<feature type="chain" id="PRO_5029684963" evidence="3">
    <location>
        <begin position="21"/>
        <end position="143"/>
    </location>
</feature>
<organism evidence="4 5">
    <name type="scientific">Nasonia vitripennis</name>
    <name type="common">Parasitic wasp</name>
    <dbReference type="NCBI Taxonomy" id="7425"/>
    <lineage>
        <taxon>Eukaryota</taxon>
        <taxon>Metazoa</taxon>
        <taxon>Ecdysozoa</taxon>
        <taxon>Arthropoda</taxon>
        <taxon>Hexapoda</taxon>
        <taxon>Insecta</taxon>
        <taxon>Pterygota</taxon>
        <taxon>Neoptera</taxon>
        <taxon>Endopterygota</taxon>
        <taxon>Hymenoptera</taxon>
        <taxon>Apocrita</taxon>
        <taxon>Proctotrupomorpha</taxon>
        <taxon>Chalcidoidea</taxon>
        <taxon>Pteromalidae</taxon>
        <taxon>Pteromalinae</taxon>
        <taxon>Nasonia</taxon>
    </lineage>
</organism>
<dbReference type="InterPro" id="IPR000618">
    <property type="entry name" value="Insect_cuticle"/>
</dbReference>
<evidence type="ECO:0000256" key="1">
    <source>
        <dbReference type="ARBA" id="ARBA00022460"/>
    </source>
</evidence>
<dbReference type="InParanoid" id="A0A7M7GD55"/>
<feature type="signal peptide" evidence="3">
    <location>
        <begin position="1"/>
        <end position="20"/>
    </location>
</feature>
<dbReference type="Proteomes" id="UP000002358">
    <property type="component" value="Chromosome 1"/>
</dbReference>
<keyword evidence="5" id="KW-1185">Reference proteome</keyword>
<dbReference type="PANTHER" id="PTHR12236">
    <property type="entry name" value="STRUCTURAL CONTITUENT OF CUTICLE"/>
    <property type="match status" value="1"/>
</dbReference>
<reference evidence="4" key="1">
    <citation type="submission" date="2021-01" db="UniProtKB">
        <authorList>
            <consortium name="EnsemblMetazoa"/>
        </authorList>
    </citation>
    <scope>IDENTIFICATION</scope>
</reference>
<dbReference type="GO" id="GO:0005615">
    <property type="term" value="C:extracellular space"/>
    <property type="evidence" value="ECO:0007669"/>
    <property type="project" value="TreeGrafter"/>
</dbReference>
<sequence length="143" mass="16699">MFATKVYIICLTFVCIKVNAKQYEVDGKGYHDHHHHKAYSYQHFYGPVHGHHYEVTWYDKHGHKSHDFKADPKYKFAYGVDDHHTHDLHGQKEYRDGKDLHGEYHIHEPGGNVRTVKYYSDPHGGFFAEVHNHGGNDHSGYGK</sequence>
<proteinExistence type="predicted"/>
<evidence type="ECO:0000313" key="5">
    <source>
        <dbReference type="Proteomes" id="UP000002358"/>
    </source>
</evidence>
<dbReference type="PROSITE" id="PS51155">
    <property type="entry name" value="CHIT_BIND_RR_2"/>
    <property type="match status" value="1"/>
</dbReference>
<keyword evidence="1 2" id="KW-0193">Cuticle</keyword>
<dbReference type="AlphaFoldDB" id="A0A7M7GD55"/>
<dbReference type="Pfam" id="PF00379">
    <property type="entry name" value="Chitin_bind_4"/>
    <property type="match status" value="1"/>
</dbReference>
<evidence type="ECO:0000313" key="4">
    <source>
        <dbReference type="EnsemblMetazoa" id="XP_003426834"/>
    </source>
</evidence>
<dbReference type="KEGG" id="nvi:100678487"/>
<dbReference type="OMA" id="HEEISWK"/>
<keyword evidence="3" id="KW-0732">Signal</keyword>
<evidence type="ECO:0000256" key="3">
    <source>
        <dbReference type="SAM" id="SignalP"/>
    </source>
</evidence>
<dbReference type="EnsemblMetazoa" id="XM_003426786">
    <property type="protein sequence ID" value="XP_003426834"/>
    <property type="gene ID" value="LOC100678487"/>
</dbReference>
<dbReference type="PANTHER" id="PTHR12236:SF75">
    <property type="entry name" value="CUTICULAR PROTEIN 62BB, ISOFORM A"/>
    <property type="match status" value="1"/>
</dbReference>
<dbReference type="InterPro" id="IPR051217">
    <property type="entry name" value="Insect_Cuticle_Struc_Prot"/>
</dbReference>
<gene>
    <name evidence="4" type="primary">100678487</name>
</gene>
<protein>
    <submittedName>
        <fullName evidence="4">Uncharacterized protein</fullName>
    </submittedName>
</protein>
<dbReference type="GO" id="GO:0031012">
    <property type="term" value="C:extracellular matrix"/>
    <property type="evidence" value="ECO:0007669"/>
    <property type="project" value="TreeGrafter"/>
</dbReference>
<dbReference type="GO" id="GO:0042302">
    <property type="term" value="F:structural constituent of cuticle"/>
    <property type="evidence" value="ECO:0007669"/>
    <property type="project" value="UniProtKB-UniRule"/>
</dbReference>
<dbReference type="SMR" id="A0A7M7GD55"/>
<accession>A0A7M7GD55</accession>